<proteinExistence type="predicted"/>
<dbReference type="EMBL" id="JAIQCJ010001375">
    <property type="protein sequence ID" value="KAJ8790108.1"/>
    <property type="molecule type" value="Genomic_DNA"/>
</dbReference>
<feature type="compositionally biased region" description="Basic and acidic residues" evidence="1">
    <location>
        <begin position="20"/>
        <end position="30"/>
    </location>
</feature>
<evidence type="ECO:0000256" key="1">
    <source>
        <dbReference type="SAM" id="MobiDB-lite"/>
    </source>
</evidence>
<sequence>MTLAGVRGDGPRPCYSAEGPRPDDAARSAEPRAALGNGHGDRQDGAGSRRRAFLSPFVALPGECGECRRAGAAGGPAVFMLLCCRHRLSSALTPSREWGRERAAGGGRAACGGGVGTIAAGEVGAGQWAWGCWTQARPGRPPPQLRPWVLARPPRGERGSRVHVGRGKWSGRWVASSETLRRRSGRRRLGGPLRPGYLLRRRAAAESAPVAGSRRLPGAHGDSVLFLGGFFVLMFWANAGGGAERGWGGLQLWAARKSPGP</sequence>
<organism evidence="2 3">
    <name type="scientific">Eschrichtius robustus</name>
    <name type="common">California gray whale</name>
    <name type="synonym">Eschrichtius gibbosus</name>
    <dbReference type="NCBI Taxonomy" id="9764"/>
    <lineage>
        <taxon>Eukaryota</taxon>
        <taxon>Metazoa</taxon>
        <taxon>Chordata</taxon>
        <taxon>Craniata</taxon>
        <taxon>Vertebrata</taxon>
        <taxon>Euteleostomi</taxon>
        <taxon>Mammalia</taxon>
        <taxon>Eutheria</taxon>
        <taxon>Laurasiatheria</taxon>
        <taxon>Artiodactyla</taxon>
        <taxon>Whippomorpha</taxon>
        <taxon>Cetacea</taxon>
        <taxon>Mysticeti</taxon>
        <taxon>Eschrichtiidae</taxon>
        <taxon>Eschrichtius</taxon>
    </lineage>
</organism>
<reference evidence="2 3" key="1">
    <citation type="submission" date="2022-11" db="EMBL/GenBank/DDBJ databases">
        <title>Whole genome sequence of Eschrichtius robustus ER-17-0199.</title>
        <authorList>
            <person name="Bruniche-Olsen A."/>
            <person name="Black A.N."/>
            <person name="Fields C.J."/>
            <person name="Walden K."/>
            <person name="Dewoody J.A."/>
        </authorList>
    </citation>
    <scope>NUCLEOTIDE SEQUENCE [LARGE SCALE GENOMIC DNA]</scope>
    <source>
        <strain evidence="2">ER-17-0199</strain>
        <tissue evidence="2">Blubber</tissue>
    </source>
</reference>
<feature type="region of interest" description="Disordered" evidence="1">
    <location>
        <begin position="1"/>
        <end position="48"/>
    </location>
</feature>
<gene>
    <name evidence="2" type="ORF">J1605_004691</name>
</gene>
<protein>
    <submittedName>
        <fullName evidence="2">Uncharacterized protein</fullName>
    </submittedName>
</protein>
<dbReference type="Proteomes" id="UP001159641">
    <property type="component" value="Unassembled WGS sequence"/>
</dbReference>
<keyword evidence="3" id="KW-1185">Reference proteome</keyword>
<evidence type="ECO:0000313" key="3">
    <source>
        <dbReference type="Proteomes" id="UP001159641"/>
    </source>
</evidence>
<name>A0AB34HFV6_ESCRO</name>
<dbReference type="AlphaFoldDB" id="A0AB34HFV6"/>
<evidence type="ECO:0000313" key="2">
    <source>
        <dbReference type="EMBL" id="KAJ8790108.1"/>
    </source>
</evidence>
<comment type="caution">
    <text evidence="2">The sequence shown here is derived from an EMBL/GenBank/DDBJ whole genome shotgun (WGS) entry which is preliminary data.</text>
</comment>
<accession>A0AB34HFV6</accession>